<evidence type="ECO:0000313" key="2">
    <source>
        <dbReference type="EMBL" id="AIQ63303.1"/>
    </source>
</evidence>
<keyword evidence="3" id="KW-1185">Reference proteome</keyword>
<accession>A0A089LVP7</accession>
<dbReference type="RefSeq" id="WP_038694745.1">
    <property type="nucleotide sequence ID" value="NZ_CP009286.1"/>
</dbReference>
<reference evidence="2 3" key="1">
    <citation type="submission" date="2014-08" db="EMBL/GenBank/DDBJ databases">
        <title>Comparative genomics of the Paenibacillus odorifer group.</title>
        <authorList>
            <person name="den Bakker H.C."/>
            <person name="Tsai Y.-C."/>
            <person name="Martin N."/>
            <person name="Korlach J."/>
            <person name="Wiedmann M."/>
        </authorList>
    </citation>
    <scope>NUCLEOTIDE SEQUENCE [LARGE SCALE GENOMIC DNA]</scope>
    <source>
        <strain evidence="2 3">DSM 14472</strain>
    </source>
</reference>
<dbReference type="KEGG" id="pste:PSTEL_09600"/>
<feature type="region of interest" description="Disordered" evidence="1">
    <location>
        <begin position="40"/>
        <end position="62"/>
    </location>
</feature>
<dbReference type="OrthoDB" id="2667266at2"/>
<feature type="compositionally biased region" description="Basic and acidic residues" evidence="1">
    <location>
        <begin position="1"/>
        <end position="13"/>
    </location>
</feature>
<gene>
    <name evidence="2" type="ORF">PSTEL_09600</name>
</gene>
<dbReference type="AlphaFoldDB" id="A0A089LVP7"/>
<proteinExistence type="predicted"/>
<dbReference type="Proteomes" id="UP000029507">
    <property type="component" value="Chromosome"/>
</dbReference>
<feature type="compositionally biased region" description="Basic and acidic residues" evidence="1">
    <location>
        <begin position="45"/>
        <end position="62"/>
    </location>
</feature>
<feature type="region of interest" description="Disordered" evidence="1">
    <location>
        <begin position="1"/>
        <end position="21"/>
    </location>
</feature>
<organism evidence="2 3">
    <name type="scientific">Paenibacillus stellifer</name>
    <dbReference type="NCBI Taxonomy" id="169760"/>
    <lineage>
        <taxon>Bacteria</taxon>
        <taxon>Bacillati</taxon>
        <taxon>Bacillota</taxon>
        <taxon>Bacilli</taxon>
        <taxon>Bacillales</taxon>
        <taxon>Paenibacillaceae</taxon>
        <taxon>Paenibacillus</taxon>
    </lineage>
</organism>
<dbReference type="EMBL" id="CP009286">
    <property type="protein sequence ID" value="AIQ63303.1"/>
    <property type="molecule type" value="Genomic_DNA"/>
</dbReference>
<sequence length="62" mass="7158">MNDWHFANKDRASELAAGGQGEIKVSRLSPAELEEIRRKYPAPAVDKDKTSRPIMWDRHPRK</sequence>
<dbReference type="STRING" id="169760.PSTEL_09600"/>
<name>A0A089LVP7_9BACL</name>
<evidence type="ECO:0000313" key="3">
    <source>
        <dbReference type="Proteomes" id="UP000029507"/>
    </source>
</evidence>
<protein>
    <submittedName>
        <fullName evidence="2">Uncharacterized protein</fullName>
    </submittedName>
</protein>
<evidence type="ECO:0000256" key="1">
    <source>
        <dbReference type="SAM" id="MobiDB-lite"/>
    </source>
</evidence>
<dbReference type="HOGENOM" id="CLU_2899987_0_0_9"/>